<dbReference type="Proteomes" id="UP001432322">
    <property type="component" value="Unassembled WGS sequence"/>
</dbReference>
<feature type="non-terminal residue" evidence="1">
    <location>
        <position position="86"/>
    </location>
</feature>
<dbReference type="AlphaFoldDB" id="A0AAV5VML8"/>
<evidence type="ECO:0000313" key="2">
    <source>
        <dbReference type="Proteomes" id="UP001432322"/>
    </source>
</evidence>
<organism evidence="1 2">
    <name type="scientific">Pristionchus fissidentatus</name>
    <dbReference type="NCBI Taxonomy" id="1538716"/>
    <lineage>
        <taxon>Eukaryota</taxon>
        <taxon>Metazoa</taxon>
        <taxon>Ecdysozoa</taxon>
        <taxon>Nematoda</taxon>
        <taxon>Chromadorea</taxon>
        <taxon>Rhabditida</taxon>
        <taxon>Rhabditina</taxon>
        <taxon>Diplogasteromorpha</taxon>
        <taxon>Diplogasteroidea</taxon>
        <taxon>Neodiplogasteridae</taxon>
        <taxon>Pristionchus</taxon>
    </lineage>
</organism>
<dbReference type="EMBL" id="BTSY01000003">
    <property type="protein sequence ID" value="GMT19881.1"/>
    <property type="molecule type" value="Genomic_DNA"/>
</dbReference>
<reference evidence="1" key="1">
    <citation type="submission" date="2023-10" db="EMBL/GenBank/DDBJ databases">
        <title>Genome assembly of Pristionchus species.</title>
        <authorList>
            <person name="Yoshida K."/>
            <person name="Sommer R.J."/>
        </authorList>
    </citation>
    <scope>NUCLEOTIDE SEQUENCE</scope>
    <source>
        <strain evidence="1">RS5133</strain>
    </source>
</reference>
<feature type="non-terminal residue" evidence="1">
    <location>
        <position position="1"/>
    </location>
</feature>
<evidence type="ECO:0000313" key="1">
    <source>
        <dbReference type="EMBL" id="GMT19881.1"/>
    </source>
</evidence>
<protein>
    <recommendedName>
        <fullName evidence="3">PH domain-containing protein</fullName>
    </recommendedName>
</protein>
<proteinExistence type="predicted"/>
<name>A0AAV5VML8_9BILA</name>
<sequence length="86" mass="10276">SLVVFHGSTNKVYFVRLLVFTVEKSRLAIDPSEERLAFVKIRHQECQSLVLRIRFKYSSDLLLSHFIFSESREVEHRSWIRSLAHW</sequence>
<accession>A0AAV5VML8</accession>
<gene>
    <name evidence="1" type="ORF">PFISCL1PPCAC_11178</name>
</gene>
<evidence type="ECO:0008006" key="3">
    <source>
        <dbReference type="Google" id="ProtNLM"/>
    </source>
</evidence>
<comment type="caution">
    <text evidence="1">The sequence shown here is derived from an EMBL/GenBank/DDBJ whole genome shotgun (WGS) entry which is preliminary data.</text>
</comment>
<keyword evidence="2" id="KW-1185">Reference proteome</keyword>